<comment type="subcellular location">
    <subcellularLocation>
        <location evidence="6">Cell projection</location>
        <location evidence="6">Pseudopodium</location>
    </subcellularLocation>
    <subcellularLocation>
        <location evidence="1">Cytoplasm</location>
        <location evidence="1">Cytoskeleton</location>
    </subcellularLocation>
</comment>
<dbReference type="GeneID" id="9798423"/>
<feature type="compositionally biased region" description="Polar residues" evidence="8">
    <location>
        <begin position="1"/>
        <end position="18"/>
    </location>
</feature>
<keyword evidence="2" id="KW-0963">Cytoplasm</keyword>
<keyword evidence="7" id="KW-0175">Coiled coil</keyword>
<keyword evidence="3" id="KW-0206">Cytoskeleton</keyword>
<feature type="compositionally biased region" description="Low complexity" evidence="8">
    <location>
        <begin position="197"/>
        <end position="216"/>
    </location>
</feature>
<evidence type="ECO:0000256" key="6">
    <source>
        <dbReference type="ARBA" id="ARBA00037818"/>
    </source>
</evidence>
<proteinExistence type="predicted"/>
<dbReference type="Proteomes" id="UP000008281">
    <property type="component" value="Unassembled WGS sequence"/>
</dbReference>
<dbReference type="SUPFAM" id="SSF49354">
    <property type="entry name" value="PapD-like"/>
    <property type="match status" value="1"/>
</dbReference>
<feature type="compositionally biased region" description="Low complexity" evidence="8">
    <location>
        <begin position="149"/>
        <end position="174"/>
    </location>
</feature>
<dbReference type="PANTHER" id="PTHR22920">
    <property type="entry name" value="MAJOR SPERM PROTEIN"/>
    <property type="match status" value="1"/>
</dbReference>
<dbReference type="Gene3D" id="2.60.40.10">
    <property type="entry name" value="Immunoglobulins"/>
    <property type="match status" value="1"/>
</dbReference>
<keyword evidence="11" id="KW-1185">Reference proteome</keyword>
<feature type="compositionally biased region" description="Basic residues" evidence="8">
    <location>
        <begin position="85"/>
        <end position="98"/>
    </location>
</feature>
<dbReference type="InParanoid" id="E3MLS4"/>
<feature type="domain" description="MSP" evidence="9">
    <location>
        <begin position="346"/>
        <end position="488"/>
    </location>
</feature>
<dbReference type="InterPro" id="IPR008962">
    <property type="entry name" value="PapD-like_sf"/>
</dbReference>
<dbReference type="EMBL" id="DS268455">
    <property type="protein sequence ID" value="EFP04560.1"/>
    <property type="molecule type" value="Genomic_DNA"/>
</dbReference>
<dbReference type="STRING" id="31234.E3MLS4"/>
<evidence type="ECO:0000256" key="5">
    <source>
        <dbReference type="ARBA" id="ARBA00037744"/>
    </source>
</evidence>
<dbReference type="InterPro" id="IPR051155">
    <property type="entry name" value="Nematode_MSP"/>
</dbReference>
<evidence type="ECO:0000256" key="8">
    <source>
        <dbReference type="SAM" id="MobiDB-lite"/>
    </source>
</evidence>
<feature type="compositionally biased region" description="Basic and acidic residues" evidence="8">
    <location>
        <begin position="119"/>
        <end position="133"/>
    </location>
</feature>
<dbReference type="RefSeq" id="XP_003102904.2">
    <property type="nucleotide sequence ID" value="XM_003102856.2"/>
</dbReference>
<gene>
    <name evidence="10" type="ORF">CRE_31242</name>
</gene>
<evidence type="ECO:0000259" key="9">
    <source>
        <dbReference type="PROSITE" id="PS50202"/>
    </source>
</evidence>
<feature type="region of interest" description="Disordered" evidence="8">
    <location>
        <begin position="197"/>
        <end position="259"/>
    </location>
</feature>
<accession>E3MLS4</accession>
<evidence type="ECO:0000256" key="2">
    <source>
        <dbReference type="ARBA" id="ARBA00022490"/>
    </source>
</evidence>
<dbReference type="HOGENOM" id="CLU_500836_0_0_1"/>
<dbReference type="AlphaFoldDB" id="E3MLS4"/>
<keyword evidence="4" id="KW-0966">Cell projection</keyword>
<sequence>MPLTNDSTSNVAQSSDLQPSVPAQPASPRTVRNSAPDNNMPNTSSTPPSPPTKRGRKRQSKNKAESVPSDVSDTENGDKIPYKKPDRKGKPKNKKKTTRPSFSYVDTPHVNVLQPVELPTRRRSEKKAADAKSHPSSPAPTTGLPVPITPTASSLSAATATNSASTSDSSAVSVAVSTAACSTGAPSPLLAIPLTSPVPSTASSSGPSSCSNSSLSCQAAPADPTNPAAGQQVSVSSESQNAPVTQQTPTEHQLVQRNENNRYNNDDVIEFESICPDNQTNVKEEVEEEPVNVEIDYFGRFDDLHATISDNKLNQIPFASTVPRSVPIEVKPTTFETENEVKELGNIATQPMRVIVFNAPFDVAKVNYFKIKNLSANRIGVKMSPTSRERFTVARTIICMEPHESVNVNKENENLKAANRNMEAEVNAIQHDANTMEETIHFLSKNTDFQDEIIKMKDDKLKCCQYELAAQKKKENQLIDEKLQLSHSMDISASQNTALREELLVLGQNDITNRKTARDLHKLMSETLRTLNVSRNGINVFNQM</sequence>
<evidence type="ECO:0000256" key="4">
    <source>
        <dbReference type="ARBA" id="ARBA00023273"/>
    </source>
</evidence>
<dbReference type="PROSITE" id="PS50202">
    <property type="entry name" value="MSP"/>
    <property type="match status" value="1"/>
</dbReference>
<evidence type="ECO:0000256" key="3">
    <source>
        <dbReference type="ARBA" id="ARBA00023212"/>
    </source>
</evidence>
<evidence type="ECO:0000313" key="11">
    <source>
        <dbReference type="Proteomes" id="UP000008281"/>
    </source>
</evidence>
<dbReference type="InterPro" id="IPR000535">
    <property type="entry name" value="MSP_dom"/>
</dbReference>
<feature type="compositionally biased region" description="Polar residues" evidence="8">
    <location>
        <begin position="228"/>
        <end position="259"/>
    </location>
</feature>
<feature type="region of interest" description="Disordered" evidence="8">
    <location>
        <begin position="1"/>
        <end position="174"/>
    </location>
</feature>
<name>E3MLS4_CAERE</name>
<evidence type="ECO:0000256" key="1">
    <source>
        <dbReference type="ARBA" id="ARBA00004245"/>
    </source>
</evidence>
<evidence type="ECO:0000256" key="7">
    <source>
        <dbReference type="SAM" id="Coils"/>
    </source>
</evidence>
<dbReference type="CTD" id="9798423"/>
<protein>
    <recommendedName>
        <fullName evidence="9">MSP domain-containing protein</fullName>
    </recommendedName>
</protein>
<dbReference type="PANTHER" id="PTHR22920:SF7">
    <property type="entry name" value="MSP DOMAIN-CONTAINING PROTEIN-RELATED"/>
    <property type="match status" value="1"/>
</dbReference>
<evidence type="ECO:0000313" key="10">
    <source>
        <dbReference type="EMBL" id="EFP04560.1"/>
    </source>
</evidence>
<dbReference type="GO" id="GO:0005856">
    <property type="term" value="C:cytoskeleton"/>
    <property type="evidence" value="ECO:0007669"/>
    <property type="project" value="UniProtKB-SubCell"/>
</dbReference>
<dbReference type="InterPro" id="IPR013783">
    <property type="entry name" value="Ig-like_fold"/>
</dbReference>
<feature type="coiled-coil region" evidence="7">
    <location>
        <begin position="405"/>
        <end position="439"/>
    </location>
</feature>
<organism evidence="11">
    <name type="scientific">Caenorhabditis remanei</name>
    <name type="common">Caenorhabditis vulgaris</name>
    <dbReference type="NCBI Taxonomy" id="31234"/>
    <lineage>
        <taxon>Eukaryota</taxon>
        <taxon>Metazoa</taxon>
        <taxon>Ecdysozoa</taxon>
        <taxon>Nematoda</taxon>
        <taxon>Chromadorea</taxon>
        <taxon>Rhabditida</taxon>
        <taxon>Rhabditina</taxon>
        <taxon>Rhabditomorpha</taxon>
        <taxon>Rhabditoidea</taxon>
        <taxon>Rhabditidae</taxon>
        <taxon>Peloderinae</taxon>
        <taxon>Caenorhabditis</taxon>
    </lineage>
</organism>
<dbReference type="KEGG" id="crq:GCK72_022928"/>
<reference evidence="10" key="1">
    <citation type="submission" date="2007-07" db="EMBL/GenBank/DDBJ databases">
        <title>PCAP assembly of the Caenorhabditis remanei genome.</title>
        <authorList>
            <consortium name="The Caenorhabditis remanei Sequencing Consortium"/>
            <person name="Wilson R.K."/>
        </authorList>
    </citation>
    <scope>NUCLEOTIDE SEQUENCE [LARGE SCALE GENOMIC DNA]</scope>
    <source>
        <strain evidence="10">PB4641</strain>
    </source>
</reference>
<comment type="function">
    <text evidence="5">Central component in molecular interactions underlying sperm crawling. Forms an extensive filament system that extends from sperm villipoda, along the leading edge of the pseudopod.</text>
</comment>
<feature type="compositionally biased region" description="Low complexity" evidence="8">
    <location>
        <begin position="36"/>
        <end position="46"/>
    </location>
</feature>
<dbReference type="GO" id="GO:0031143">
    <property type="term" value="C:pseudopodium"/>
    <property type="evidence" value="ECO:0007669"/>
    <property type="project" value="UniProtKB-SubCell"/>
</dbReference>